<dbReference type="EMBL" id="KI913117">
    <property type="protein sequence ID" value="ETV85857.1"/>
    <property type="molecule type" value="Genomic_DNA"/>
</dbReference>
<dbReference type="AlphaFoldDB" id="W4H1S3"/>
<organism evidence="2">
    <name type="scientific">Aphanomyces astaci</name>
    <name type="common">Crayfish plague agent</name>
    <dbReference type="NCBI Taxonomy" id="112090"/>
    <lineage>
        <taxon>Eukaryota</taxon>
        <taxon>Sar</taxon>
        <taxon>Stramenopiles</taxon>
        <taxon>Oomycota</taxon>
        <taxon>Saprolegniomycetes</taxon>
        <taxon>Saprolegniales</taxon>
        <taxon>Verrucalvaceae</taxon>
        <taxon>Aphanomyces</taxon>
    </lineage>
</organism>
<feature type="compositionally biased region" description="Low complexity" evidence="1">
    <location>
        <begin position="86"/>
        <end position="103"/>
    </location>
</feature>
<evidence type="ECO:0000313" key="2">
    <source>
        <dbReference type="EMBL" id="ETV85857.1"/>
    </source>
</evidence>
<gene>
    <name evidence="2" type="ORF">H257_02408</name>
</gene>
<sequence>MDQPPRPRLIPSTQFQHRDVLIGYRSTYVPKPEGDASPQSYAVRCSFPPPSTPPSINMRRSLHKRYGRDFCRAQRTTRPPSPPPLSTRRGAPPAAPVAVDLATPAPPSRRHVRSHSLTMLTLGESHPPSTSTVNEASPHPTTPAKHTRSRSFSISELTVSHLLDDAPPPPKTVGNPRVKTKWKTLGEHLWHQKSKMLLNALILTPPRHLYIERKNEVQNPLVHDGEPPSISNTDDNTNFDTFIAGYFRNMSFTAKPLQTQLNRRRSSTNTINRRESTETKWSRWRRYPPNKRPEWPATSPTKRHLSGGRVSYADYLAHGNSYRQRAGLKEHLLQC</sequence>
<dbReference type="OrthoDB" id="66362at2759"/>
<dbReference type="RefSeq" id="XP_009824329.1">
    <property type="nucleotide sequence ID" value="XM_009826027.1"/>
</dbReference>
<feature type="region of interest" description="Disordered" evidence="1">
    <location>
        <begin position="72"/>
        <end position="151"/>
    </location>
</feature>
<proteinExistence type="predicted"/>
<dbReference type="VEuPathDB" id="FungiDB:H257_02408"/>
<dbReference type="GeneID" id="20804404"/>
<accession>W4H1S3</accession>
<evidence type="ECO:0000256" key="1">
    <source>
        <dbReference type="SAM" id="MobiDB-lite"/>
    </source>
</evidence>
<name>W4H1S3_APHAT</name>
<reference evidence="2" key="1">
    <citation type="submission" date="2013-12" db="EMBL/GenBank/DDBJ databases">
        <title>The Genome Sequence of Aphanomyces astaci APO3.</title>
        <authorList>
            <consortium name="The Broad Institute Genomics Platform"/>
            <person name="Russ C."/>
            <person name="Tyler B."/>
            <person name="van West P."/>
            <person name="Dieguez-Uribeondo J."/>
            <person name="Young S.K."/>
            <person name="Zeng Q."/>
            <person name="Gargeya S."/>
            <person name="Fitzgerald M."/>
            <person name="Abouelleil A."/>
            <person name="Alvarado L."/>
            <person name="Chapman S.B."/>
            <person name="Gainer-Dewar J."/>
            <person name="Goldberg J."/>
            <person name="Griggs A."/>
            <person name="Gujja S."/>
            <person name="Hansen M."/>
            <person name="Howarth C."/>
            <person name="Imamovic A."/>
            <person name="Ireland A."/>
            <person name="Larimer J."/>
            <person name="McCowan C."/>
            <person name="Murphy C."/>
            <person name="Pearson M."/>
            <person name="Poon T.W."/>
            <person name="Priest M."/>
            <person name="Roberts A."/>
            <person name="Saif S."/>
            <person name="Shea T."/>
            <person name="Sykes S."/>
            <person name="Wortman J."/>
            <person name="Nusbaum C."/>
            <person name="Birren B."/>
        </authorList>
    </citation>
    <scope>NUCLEOTIDE SEQUENCE [LARGE SCALE GENOMIC DNA]</scope>
    <source>
        <strain evidence="2">APO3</strain>
    </source>
</reference>
<protein>
    <submittedName>
        <fullName evidence="2">Uncharacterized protein</fullName>
    </submittedName>
</protein>